<feature type="compositionally biased region" description="Basic and acidic residues" evidence="8">
    <location>
        <begin position="63"/>
        <end position="78"/>
    </location>
</feature>
<dbReference type="InterPro" id="IPR003008">
    <property type="entry name" value="Tubulin_FtsZ_GTPase"/>
</dbReference>
<feature type="domain" description="Tubulin/FtsZ GTPase" evidence="9">
    <location>
        <begin position="179"/>
        <end position="383"/>
    </location>
</feature>
<evidence type="ECO:0000256" key="2">
    <source>
        <dbReference type="ARBA" id="ARBA00013288"/>
    </source>
</evidence>
<keyword evidence="5" id="KW-0547">Nucleotide-binding</keyword>
<dbReference type="InterPro" id="IPR036525">
    <property type="entry name" value="Tubulin/FtsZ_GTPase_sf"/>
</dbReference>
<proteinExistence type="inferred from homology"/>
<organism evidence="10">
    <name type="scientific">Chromera velia CCMP2878</name>
    <dbReference type="NCBI Taxonomy" id="1169474"/>
    <lineage>
        <taxon>Eukaryota</taxon>
        <taxon>Sar</taxon>
        <taxon>Alveolata</taxon>
        <taxon>Colpodellida</taxon>
        <taxon>Chromeraceae</taxon>
        <taxon>Chromera</taxon>
    </lineage>
</organism>
<dbReference type="GO" id="GO:0005874">
    <property type="term" value="C:microtubule"/>
    <property type="evidence" value="ECO:0007669"/>
    <property type="project" value="UniProtKB-KW"/>
</dbReference>
<feature type="region of interest" description="Disordered" evidence="8">
    <location>
        <begin position="599"/>
        <end position="650"/>
    </location>
</feature>
<dbReference type="InterPro" id="IPR037103">
    <property type="entry name" value="Tubulin/FtsZ-like_C"/>
</dbReference>
<dbReference type="InterPro" id="IPR000217">
    <property type="entry name" value="Tubulin"/>
</dbReference>
<dbReference type="InterPro" id="IPR002453">
    <property type="entry name" value="Beta_tubulin"/>
</dbReference>
<evidence type="ECO:0000256" key="7">
    <source>
        <dbReference type="ARBA" id="ARBA00030446"/>
    </source>
</evidence>
<comment type="similarity">
    <text evidence="1">Belongs to the tubulin family.</text>
</comment>
<dbReference type="PRINTS" id="PR01163">
    <property type="entry name" value="BETATUBULIN"/>
</dbReference>
<accession>A0A0G4FKT0</accession>
<evidence type="ECO:0000256" key="3">
    <source>
        <dbReference type="ARBA" id="ARBA00022701"/>
    </source>
</evidence>
<reference evidence="10" key="1">
    <citation type="submission" date="2014-11" db="EMBL/GenBank/DDBJ databases">
        <authorList>
            <person name="Otto D Thomas"/>
            <person name="Naeem Raeece"/>
        </authorList>
    </citation>
    <scope>NUCLEOTIDE SEQUENCE</scope>
</reference>
<name>A0A0G4FKT0_9ALVE</name>
<evidence type="ECO:0000256" key="5">
    <source>
        <dbReference type="ARBA" id="ARBA00022741"/>
    </source>
</evidence>
<dbReference type="PhylomeDB" id="A0A0G4FKT0"/>
<dbReference type="GO" id="GO:0003924">
    <property type="term" value="F:GTPase activity"/>
    <property type="evidence" value="ECO:0007669"/>
    <property type="project" value="InterPro"/>
</dbReference>
<evidence type="ECO:0000256" key="8">
    <source>
        <dbReference type="SAM" id="MobiDB-lite"/>
    </source>
</evidence>
<dbReference type="AlphaFoldDB" id="A0A0G4FKT0"/>
<feature type="compositionally biased region" description="Basic and acidic residues" evidence="8">
    <location>
        <begin position="628"/>
        <end position="637"/>
    </location>
</feature>
<sequence length="650" mass="72888">MDAYDILADQANTGVVNAPKPAIPDGSPMTGGDTWHTSAEVVLEQNLVTGDVKNAAGDAEQRVSRKKFLDRAEGDKSHKGQSTYSCRIHPTQREDLKDKTVLGTHSVPYSSHNREILTVQLGRPGINFGMEFWRDVAEEHYILYNREQQAAGAKAEIGRFIPNQEGMPHHSSNVYLQCVETYFNESSEGKYVPRAILADTDAKFIDGLRQQDIYRLLAPMNVVHNDKSTGNCWAKAFHTVGPPLAKAVCDLARREVERMDSWQATQILHGMAGGAGSGLSSLILEAFDEHLKSTDMTLTGPIIQTFSLMTHPNSSSLNVEPYNATLNAWFMQEYAQQCFMFDNLALQEMVRKAKKIEIPEYSHCDAVIGMMMSGLTANLRFPGALDADFRKMNTNLVPFQNLKFLVTGGAPLRTDSQKYGKVDIQPLVQKHWRTARYLGLFMCFRGKAVSPSEIDKIIYGSQHHPYFDDHFPDWIPGCCTTSICDIPPPPRYSGNHKYMVDASLTYAANTTAITQPLEVLKMQFEQLMKKKAFLHNYYAEGCGNDDLLEAKESLEYVYQQYKKWASVDDNPFSNRGADEAMHGDQSELIQTLSWLKERKRMKQKAPSKSRYAMGGRGSPGGPVSPRQRNADGNENRGLHSSRQGGYTRFH</sequence>
<keyword evidence="3" id="KW-0493">Microtubule</keyword>
<dbReference type="GO" id="GO:0005200">
    <property type="term" value="F:structural constituent of cytoskeleton"/>
    <property type="evidence" value="ECO:0007669"/>
    <property type="project" value="InterPro"/>
</dbReference>
<gene>
    <name evidence="10" type="ORF">Cvel_17526</name>
</gene>
<dbReference type="InterPro" id="IPR008280">
    <property type="entry name" value="Tub_FtsZ_C"/>
</dbReference>
<feature type="region of interest" description="Disordered" evidence="8">
    <location>
        <begin position="63"/>
        <end position="90"/>
    </location>
</feature>
<dbReference type="Gene3D" id="1.10.287.600">
    <property type="entry name" value="Helix hairpin bin"/>
    <property type="match status" value="1"/>
</dbReference>
<dbReference type="Gene3D" id="3.40.50.1440">
    <property type="entry name" value="Tubulin/FtsZ, GTPase domain"/>
    <property type="match status" value="1"/>
</dbReference>
<dbReference type="PRINTS" id="PR01161">
    <property type="entry name" value="TUBULIN"/>
</dbReference>
<dbReference type="GO" id="GO:0007017">
    <property type="term" value="P:microtubule-based process"/>
    <property type="evidence" value="ECO:0007669"/>
    <property type="project" value="InterPro"/>
</dbReference>
<dbReference type="Pfam" id="PF00091">
    <property type="entry name" value="Tubulin"/>
    <property type="match status" value="1"/>
</dbReference>
<evidence type="ECO:0000256" key="1">
    <source>
        <dbReference type="ARBA" id="ARBA00009636"/>
    </source>
</evidence>
<dbReference type="InterPro" id="IPR023123">
    <property type="entry name" value="Tubulin_C"/>
</dbReference>
<dbReference type="SUPFAM" id="SSF52490">
    <property type="entry name" value="Tubulin nucleotide-binding domain-like"/>
    <property type="match status" value="1"/>
</dbReference>
<dbReference type="EMBL" id="CDMZ01000447">
    <property type="protein sequence ID" value="CEM14560.1"/>
    <property type="molecule type" value="Genomic_DNA"/>
</dbReference>
<dbReference type="Gene3D" id="3.30.1330.20">
    <property type="entry name" value="Tubulin/FtsZ, C-terminal domain"/>
    <property type="match status" value="1"/>
</dbReference>
<dbReference type="SUPFAM" id="SSF55307">
    <property type="entry name" value="Tubulin C-terminal domain-like"/>
    <property type="match status" value="1"/>
</dbReference>
<keyword evidence="6" id="KW-0342">GTP-binding</keyword>
<dbReference type="VEuPathDB" id="CryptoDB:Cvel_17526"/>
<keyword evidence="4" id="KW-0479">Metal-binding</keyword>
<dbReference type="PANTHER" id="PTHR11588">
    <property type="entry name" value="TUBULIN"/>
    <property type="match status" value="1"/>
</dbReference>
<evidence type="ECO:0000259" key="9">
    <source>
        <dbReference type="SMART" id="SM00864"/>
    </source>
</evidence>
<protein>
    <recommendedName>
        <fullName evidence="2">Tubulin beta chain</fullName>
    </recommendedName>
    <alternativeName>
        <fullName evidence="7">Beta-tubulin</fullName>
    </alternativeName>
</protein>
<dbReference type="SMART" id="SM00864">
    <property type="entry name" value="Tubulin"/>
    <property type="match status" value="1"/>
</dbReference>
<dbReference type="GO" id="GO:0046872">
    <property type="term" value="F:metal ion binding"/>
    <property type="evidence" value="ECO:0007669"/>
    <property type="project" value="UniProtKB-KW"/>
</dbReference>
<evidence type="ECO:0000256" key="4">
    <source>
        <dbReference type="ARBA" id="ARBA00022723"/>
    </source>
</evidence>
<evidence type="ECO:0000313" key="10">
    <source>
        <dbReference type="EMBL" id="CEM14560.1"/>
    </source>
</evidence>
<evidence type="ECO:0000256" key="6">
    <source>
        <dbReference type="ARBA" id="ARBA00023134"/>
    </source>
</evidence>
<dbReference type="GO" id="GO:0005525">
    <property type="term" value="F:GTP binding"/>
    <property type="evidence" value="ECO:0007669"/>
    <property type="project" value="UniProtKB-KW"/>
</dbReference>